<sequence length="401" mass="45134">MSNLNQITSDLIKEITADLEDKTLDTSDNRSLLNQIKRRVDKAFSSVEKEKQKALYKKLALAFHPDKLQQSQPKLHELLKKHNITDEIFKIISNRNQKDNLFANFESDPFEAGEALWQKIYELFSYHFLLYRRYYQPFRSLTNTVSWVINIGLILAEIGLMISSIIIFSLTSLAVGFSDWGFNLFAGEPLAKEIENYKKDPKHSRNAEEGYIGIFTKMQLQAKAIVKSISSPLPEGIFNKLRAIFITRPLTVLFAPLFLIISAAAKLANIANVIFFLAASFTLLGIKLASLAIINAPIYGLDLIRFAARELKACFKTGKPVQETEPNSSSRLLIGYMPPSLEVHVERSSVPPMQNGNSFFSCEAPSAQLDYKAETPLQKCVQNMDGGTHTELTKVKSSQCI</sequence>
<reference evidence="3 5" key="2">
    <citation type="submission" date="2018-06" db="EMBL/GenBank/DDBJ databases">
        <authorList>
            <consortium name="Pathogen Informatics"/>
            <person name="Doyle S."/>
        </authorList>
    </citation>
    <scope>NUCLEOTIDE SEQUENCE [LARGE SCALE GENOMIC DNA]</scope>
    <source>
        <strain evidence="3 5">NCTC11401</strain>
    </source>
</reference>
<dbReference type="EMBL" id="UGGV01000001">
    <property type="protein sequence ID" value="STO25090.1"/>
    <property type="molecule type" value="Genomic_DNA"/>
</dbReference>
<dbReference type="Proteomes" id="UP000254374">
    <property type="component" value="Unassembled WGS sequence"/>
</dbReference>
<evidence type="ECO:0000313" key="5">
    <source>
        <dbReference type="Proteomes" id="UP000254374"/>
    </source>
</evidence>
<feature type="transmembrane region" description="Helical" evidence="1">
    <location>
        <begin position="274"/>
        <end position="299"/>
    </location>
</feature>
<reference evidence="2 4" key="1">
    <citation type="submission" date="2017-01" db="EMBL/GenBank/DDBJ databases">
        <authorList>
            <person name="Varghese N."/>
            <person name="Submissions S."/>
        </authorList>
    </citation>
    <scope>NUCLEOTIDE SEQUENCE [LARGE SCALE GENOMIC DNA]</scope>
    <source>
        <strain evidence="2 4">ATCC 33342</strain>
    </source>
</reference>
<keyword evidence="4" id="KW-1185">Reference proteome</keyword>
<gene>
    <name evidence="3" type="ORF">NCTC11401_01919</name>
    <name evidence="2" type="ORF">SAMN05421777_12248</name>
</gene>
<keyword evidence="1" id="KW-0812">Transmembrane</keyword>
<feature type="transmembrane region" description="Helical" evidence="1">
    <location>
        <begin position="250"/>
        <end position="268"/>
    </location>
</feature>
<dbReference type="RefSeq" id="WP_058467542.1">
    <property type="nucleotide sequence ID" value="NZ_CAAAIX010000021.1"/>
</dbReference>
<organism evidence="3 5">
    <name type="scientific">Fluoribacter gormanii</name>
    <dbReference type="NCBI Taxonomy" id="464"/>
    <lineage>
        <taxon>Bacteria</taxon>
        <taxon>Pseudomonadati</taxon>
        <taxon>Pseudomonadota</taxon>
        <taxon>Gammaproteobacteria</taxon>
        <taxon>Legionellales</taxon>
        <taxon>Legionellaceae</taxon>
        <taxon>Fluoribacter</taxon>
    </lineage>
</organism>
<proteinExistence type="predicted"/>
<evidence type="ECO:0000313" key="3">
    <source>
        <dbReference type="EMBL" id="STO25090.1"/>
    </source>
</evidence>
<accession>A0A377GJT5</accession>
<protein>
    <recommendedName>
        <fullName evidence="6">DnaJ domain</fullName>
    </recommendedName>
</protein>
<name>A0A377GJT5_9GAMM</name>
<keyword evidence="1" id="KW-1133">Transmembrane helix</keyword>
<keyword evidence="1" id="KW-0472">Membrane</keyword>
<dbReference type="STRING" id="464.Lgor_1033"/>
<dbReference type="EMBL" id="FTNL01000022">
    <property type="protein sequence ID" value="SIR74867.1"/>
    <property type="molecule type" value="Genomic_DNA"/>
</dbReference>
<dbReference type="OrthoDB" id="5639483at2"/>
<evidence type="ECO:0000256" key="1">
    <source>
        <dbReference type="SAM" id="Phobius"/>
    </source>
</evidence>
<evidence type="ECO:0000313" key="2">
    <source>
        <dbReference type="EMBL" id="SIR74867.1"/>
    </source>
</evidence>
<dbReference type="AlphaFoldDB" id="A0A377GJT5"/>
<dbReference type="Proteomes" id="UP000186808">
    <property type="component" value="Unassembled WGS sequence"/>
</dbReference>
<feature type="transmembrane region" description="Helical" evidence="1">
    <location>
        <begin position="147"/>
        <end position="170"/>
    </location>
</feature>
<evidence type="ECO:0000313" key="4">
    <source>
        <dbReference type="Proteomes" id="UP000186808"/>
    </source>
</evidence>
<evidence type="ECO:0008006" key="6">
    <source>
        <dbReference type="Google" id="ProtNLM"/>
    </source>
</evidence>